<proteinExistence type="predicted"/>
<gene>
    <name evidence="2" type="ORF">SO802_022796</name>
</gene>
<feature type="region of interest" description="Disordered" evidence="1">
    <location>
        <begin position="17"/>
        <end position="37"/>
    </location>
</feature>
<comment type="caution">
    <text evidence="2">The sequence shown here is derived from an EMBL/GenBank/DDBJ whole genome shotgun (WGS) entry which is preliminary data.</text>
</comment>
<evidence type="ECO:0000313" key="2">
    <source>
        <dbReference type="EMBL" id="KAK9993093.1"/>
    </source>
</evidence>
<accession>A0AAW2C6B6</accession>
<keyword evidence="3" id="KW-1185">Reference proteome</keyword>
<sequence>MCKCGVCIRPVQGNTGTDKTGLTAPPRPAQSSTEGSQPLKNIDINVYYGGPLVNPEQINGFPFTGLGIECYYMMIRRKLKTLNDLKRKIMEELNLNTACYDLKIIYRYSQEVLHERINYGYMAIKEDKHVKIMFNRIHKMPQVNATELYVSSEPLAEVDTEEIQQTTTSLQFTTIDDGCTTMGGYTMGSYMLPSQDHAANTGETLQPQETHLGEKDEDEDEDHAANNDENLDDMFELGYLSLIWIQ</sequence>
<evidence type="ECO:0000256" key="1">
    <source>
        <dbReference type="SAM" id="MobiDB-lite"/>
    </source>
</evidence>
<reference evidence="2 3" key="1">
    <citation type="submission" date="2024-01" db="EMBL/GenBank/DDBJ databases">
        <title>A telomere-to-telomere, gap-free genome of sweet tea (Lithocarpus litseifolius).</title>
        <authorList>
            <person name="Zhou J."/>
        </authorList>
    </citation>
    <scope>NUCLEOTIDE SEQUENCE [LARGE SCALE GENOMIC DNA]</scope>
    <source>
        <strain evidence="2">Zhou-2022a</strain>
        <tissue evidence="2">Leaf</tissue>
    </source>
</reference>
<name>A0AAW2C6B6_9ROSI</name>
<dbReference type="AlphaFoldDB" id="A0AAW2C6B6"/>
<dbReference type="Proteomes" id="UP001459277">
    <property type="component" value="Unassembled WGS sequence"/>
</dbReference>
<evidence type="ECO:0000313" key="3">
    <source>
        <dbReference type="Proteomes" id="UP001459277"/>
    </source>
</evidence>
<dbReference type="EMBL" id="JAZDWU010000008">
    <property type="protein sequence ID" value="KAK9993093.1"/>
    <property type="molecule type" value="Genomic_DNA"/>
</dbReference>
<feature type="region of interest" description="Disordered" evidence="1">
    <location>
        <begin position="209"/>
        <end position="230"/>
    </location>
</feature>
<organism evidence="2 3">
    <name type="scientific">Lithocarpus litseifolius</name>
    <dbReference type="NCBI Taxonomy" id="425828"/>
    <lineage>
        <taxon>Eukaryota</taxon>
        <taxon>Viridiplantae</taxon>
        <taxon>Streptophyta</taxon>
        <taxon>Embryophyta</taxon>
        <taxon>Tracheophyta</taxon>
        <taxon>Spermatophyta</taxon>
        <taxon>Magnoliopsida</taxon>
        <taxon>eudicotyledons</taxon>
        <taxon>Gunneridae</taxon>
        <taxon>Pentapetalae</taxon>
        <taxon>rosids</taxon>
        <taxon>fabids</taxon>
        <taxon>Fagales</taxon>
        <taxon>Fagaceae</taxon>
        <taxon>Lithocarpus</taxon>
    </lineage>
</organism>
<protein>
    <submittedName>
        <fullName evidence="2">Uncharacterized protein</fullName>
    </submittedName>
</protein>